<sequence>MSTVDAALLEDLTRAAEGDGIDKLVVGAVITDGAGKVLLLHRAADEYLGGLWELPSGGVDDGESLTEALRREVAEETGLTVAAVGGYLGHFDYRSAGGRETRQFNFTATVDEAGETVKLTEHDAHLWADRSRQDQVSSAVQAVLGTWRSHAA</sequence>
<evidence type="ECO:0000313" key="5">
    <source>
        <dbReference type="EMBL" id="TBO60191.1"/>
    </source>
</evidence>
<dbReference type="CDD" id="cd02883">
    <property type="entry name" value="NUDIX_Hydrolase"/>
    <property type="match status" value="1"/>
</dbReference>
<dbReference type="PROSITE" id="PS00893">
    <property type="entry name" value="NUDIX_BOX"/>
    <property type="match status" value="1"/>
</dbReference>
<dbReference type="PANTHER" id="PTHR43736:SF1">
    <property type="entry name" value="DIHYDRONEOPTERIN TRIPHOSPHATE DIPHOSPHATASE"/>
    <property type="match status" value="1"/>
</dbReference>
<dbReference type="InterPro" id="IPR000086">
    <property type="entry name" value="NUDIX_hydrolase_dom"/>
</dbReference>
<dbReference type="Gene3D" id="3.90.79.10">
    <property type="entry name" value="Nucleoside Triphosphate Pyrophosphohydrolase"/>
    <property type="match status" value="1"/>
</dbReference>
<dbReference type="PRINTS" id="PR00502">
    <property type="entry name" value="NUDIXFAMILY"/>
</dbReference>
<dbReference type="InterPro" id="IPR020476">
    <property type="entry name" value="Nudix_hydrolase"/>
</dbReference>
<evidence type="ECO:0000256" key="3">
    <source>
        <dbReference type="RuleBase" id="RU003476"/>
    </source>
</evidence>
<keyword evidence="6" id="KW-1185">Reference proteome</keyword>
<comment type="caution">
    <text evidence="5">The sequence shown here is derived from an EMBL/GenBank/DDBJ whole genome shotgun (WGS) entry which is preliminary data.</text>
</comment>
<dbReference type="PANTHER" id="PTHR43736">
    <property type="entry name" value="ADP-RIBOSE PYROPHOSPHATASE"/>
    <property type="match status" value="1"/>
</dbReference>
<organism evidence="5 6">
    <name type="scientific">Streptomyces kasugaensis</name>
    <dbReference type="NCBI Taxonomy" id="1946"/>
    <lineage>
        <taxon>Bacteria</taxon>
        <taxon>Bacillati</taxon>
        <taxon>Actinomycetota</taxon>
        <taxon>Actinomycetes</taxon>
        <taxon>Kitasatosporales</taxon>
        <taxon>Streptomycetaceae</taxon>
        <taxon>Streptomyces</taxon>
    </lineage>
</organism>
<dbReference type="InterPro" id="IPR020084">
    <property type="entry name" value="NUDIX_hydrolase_CS"/>
</dbReference>
<comment type="similarity">
    <text evidence="1 3">Belongs to the Nudix hydrolase family.</text>
</comment>
<proteinExistence type="inferred from homology"/>
<dbReference type="SUPFAM" id="SSF55811">
    <property type="entry name" value="Nudix"/>
    <property type="match status" value="1"/>
</dbReference>
<protein>
    <submittedName>
        <fullName evidence="5">NUDIX domain-containing protein</fullName>
    </submittedName>
</protein>
<dbReference type="Proteomes" id="UP000292452">
    <property type="component" value="Unassembled WGS sequence"/>
</dbReference>
<dbReference type="RefSeq" id="WP_131122696.1">
    <property type="nucleotide sequence ID" value="NZ_SIXH01000049.1"/>
</dbReference>
<dbReference type="EMBL" id="SIXH01000049">
    <property type="protein sequence ID" value="TBO60191.1"/>
    <property type="molecule type" value="Genomic_DNA"/>
</dbReference>
<dbReference type="InterPro" id="IPR015797">
    <property type="entry name" value="NUDIX_hydrolase-like_dom_sf"/>
</dbReference>
<dbReference type="GO" id="GO:0016787">
    <property type="term" value="F:hydrolase activity"/>
    <property type="evidence" value="ECO:0007669"/>
    <property type="project" value="UniProtKB-KW"/>
</dbReference>
<name>A0A4V2JIW9_STRKA</name>
<dbReference type="Pfam" id="PF00293">
    <property type="entry name" value="NUDIX"/>
    <property type="match status" value="1"/>
</dbReference>
<keyword evidence="2 3" id="KW-0378">Hydrolase</keyword>
<evidence type="ECO:0000259" key="4">
    <source>
        <dbReference type="PROSITE" id="PS51462"/>
    </source>
</evidence>
<accession>A0A4V2JIW9</accession>
<reference evidence="5 6" key="1">
    <citation type="submission" date="2019-02" db="EMBL/GenBank/DDBJ databases">
        <title>Draft Genome Sequence of Streptomyces sp. AM-2504, identified by 16S rRNA comparative analysis as a Streptomyces Kasugaensis strain.</title>
        <authorList>
            <person name="Napolioni V."/>
            <person name="Giuliodori A.M."/>
            <person name="Spurio R."/>
            <person name="Fabbretti A."/>
        </authorList>
    </citation>
    <scope>NUCLEOTIDE SEQUENCE [LARGE SCALE GENOMIC DNA]</scope>
    <source>
        <strain evidence="5 6">AM-2504</strain>
    </source>
</reference>
<dbReference type="PROSITE" id="PS51462">
    <property type="entry name" value="NUDIX"/>
    <property type="match status" value="1"/>
</dbReference>
<evidence type="ECO:0000256" key="1">
    <source>
        <dbReference type="ARBA" id="ARBA00005582"/>
    </source>
</evidence>
<dbReference type="AlphaFoldDB" id="A0A4V2JIW9"/>
<gene>
    <name evidence="5" type="ORF">EYS09_08065</name>
</gene>
<feature type="domain" description="Nudix hydrolase" evidence="4">
    <location>
        <begin position="21"/>
        <end position="152"/>
    </location>
</feature>
<evidence type="ECO:0000313" key="6">
    <source>
        <dbReference type="Proteomes" id="UP000292452"/>
    </source>
</evidence>
<evidence type="ECO:0000256" key="2">
    <source>
        <dbReference type="ARBA" id="ARBA00022801"/>
    </source>
</evidence>